<feature type="transmembrane region" description="Helical" evidence="10">
    <location>
        <begin position="204"/>
        <end position="227"/>
    </location>
</feature>
<keyword evidence="5" id="KW-1003">Cell membrane</keyword>
<feature type="transmembrane region" description="Helical" evidence="10">
    <location>
        <begin position="67"/>
        <end position="92"/>
    </location>
</feature>
<dbReference type="GO" id="GO:0005886">
    <property type="term" value="C:plasma membrane"/>
    <property type="evidence" value="ECO:0007669"/>
    <property type="project" value="UniProtKB-SubCell"/>
</dbReference>
<dbReference type="PANTHER" id="PTHR43823:SF3">
    <property type="entry name" value="MULTIDRUG EXPORT PROTEIN MEPA"/>
    <property type="match status" value="1"/>
</dbReference>
<dbReference type="InterPro" id="IPR002528">
    <property type="entry name" value="MATE_fam"/>
</dbReference>
<gene>
    <name evidence="11" type="ORF">SAMN05444349_102193</name>
</gene>
<evidence type="ECO:0000256" key="8">
    <source>
        <dbReference type="ARBA" id="ARBA00023136"/>
    </source>
</evidence>
<evidence type="ECO:0000313" key="11">
    <source>
        <dbReference type="EMBL" id="SHE46168.1"/>
    </source>
</evidence>
<dbReference type="AlphaFoldDB" id="A0A1M4TP19"/>
<dbReference type="GO" id="GO:0015297">
    <property type="term" value="F:antiporter activity"/>
    <property type="evidence" value="ECO:0007669"/>
    <property type="project" value="InterPro"/>
</dbReference>
<evidence type="ECO:0000313" key="12">
    <source>
        <dbReference type="Proteomes" id="UP000184436"/>
    </source>
</evidence>
<feature type="transmembrane region" description="Helical" evidence="10">
    <location>
        <begin position="181"/>
        <end position="198"/>
    </location>
</feature>
<dbReference type="Pfam" id="PF01554">
    <property type="entry name" value="MatE"/>
    <property type="match status" value="2"/>
</dbReference>
<evidence type="ECO:0000256" key="3">
    <source>
        <dbReference type="ARBA" id="ARBA00022106"/>
    </source>
</evidence>
<feature type="transmembrane region" description="Helical" evidence="10">
    <location>
        <begin position="335"/>
        <end position="356"/>
    </location>
</feature>
<keyword evidence="7 10" id="KW-1133">Transmembrane helix</keyword>
<proteinExistence type="inferred from homology"/>
<evidence type="ECO:0000256" key="1">
    <source>
        <dbReference type="ARBA" id="ARBA00004651"/>
    </source>
</evidence>
<dbReference type="EMBL" id="FQVD01000002">
    <property type="protein sequence ID" value="SHE46168.1"/>
    <property type="molecule type" value="Genomic_DNA"/>
</dbReference>
<comment type="subcellular location">
    <subcellularLocation>
        <location evidence="1">Cell membrane</location>
        <topology evidence="1">Multi-pass membrane protein</topology>
    </subcellularLocation>
</comment>
<evidence type="ECO:0000256" key="5">
    <source>
        <dbReference type="ARBA" id="ARBA00022475"/>
    </source>
</evidence>
<evidence type="ECO:0000256" key="9">
    <source>
        <dbReference type="ARBA" id="ARBA00023251"/>
    </source>
</evidence>
<keyword evidence="12" id="KW-1185">Reference proteome</keyword>
<comment type="similarity">
    <text evidence="2">Belongs to the multi antimicrobial extrusion (MATE) (TC 2.A.66.1) family. MepA subfamily.</text>
</comment>
<dbReference type="GO" id="GO:0042910">
    <property type="term" value="F:xenobiotic transmembrane transporter activity"/>
    <property type="evidence" value="ECO:0007669"/>
    <property type="project" value="InterPro"/>
</dbReference>
<evidence type="ECO:0000256" key="10">
    <source>
        <dbReference type="SAM" id="Phobius"/>
    </source>
</evidence>
<feature type="transmembrane region" description="Helical" evidence="10">
    <location>
        <begin position="148"/>
        <end position="169"/>
    </location>
</feature>
<evidence type="ECO:0000256" key="4">
    <source>
        <dbReference type="ARBA" id="ARBA00022448"/>
    </source>
</evidence>
<feature type="transmembrane region" description="Helical" evidence="10">
    <location>
        <begin position="104"/>
        <end position="128"/>
    </location>
</feature>
<evidence type="ECO:0000256" key="2">
    <source>
        <dbReference type="ARBA" id="ARBA00008417"/>
    </source>
</evidence>
<sequence>MTYQQMKKDRNLNRDRLDFANDNIGPMFRSLFFPTLVGMIFNSALTVIDGIFVGRGVGTEGIAAVNIVAPVFMVITGIGLMFGIGASVIASIRLSENKVKAARIIMTQAFIVGLLLVGVIGLGSFVFPRGVVHALGCSPLLEENAVSYLLWLLPGLFFLFVECVGMMLIRLDGAPKYAMTIQIVAAVVNIVLDWYMVFPLGWGVMGAALATSIACAVGGAMVFAYFFRFADKLRFYPLKRTLTSLLLTLRNTGYMVRIGFATFLTELAMSVMMLTGNYMFISMLGEEGVAAFAIACYLFPVVFSISNAVAQSAQPIISFNYGAHLLHRVSRTLRISVLTAVICGASVTVGLWAGAAQVARLFLSPQESAYMLAVDGLPLFALCAVFFAINIAFIGYYQSIEKAMVSTVYTLLRGILFLVPCFVLLPRAFGVSGLWLAIPAAELLTCAVIYIRYVRQKFVGI</sequence>
<feature type="transmembrane region" description="Helical" evidence="10">
    <location>
        <begin position="288"/>
        <end position="310"/>
    </location>
</feature>
<keyword evidence="6 10" id="KW-0812">Transmembrane</keyword>
<dbReference type="STRING" id="871325.SAMN05444349_102193"/>
<dbReference type="InterPro" id="IPR045070">
    <property type="entry name" value="MATE_MepA-like"/>
</dbReference>
<feature type="transmembrane region" description="Helical" evidence="10">
    <location>
        <begin position="376"/>
        <end position="396"/>
    </location>
</feature>
<dbReference type="PIRSF" id="PIRSF006603">
    <property type="entry name" value="DinF"/>
    <property type="match status" value="1"/>
</dbReference>
<feature type="transmembrane region" description="Helical" evidence="10">
    <location>
        <begin position="434"/>
        <end position="453"/>
    </location>
</feature>
<dbReference type="InterPro" id="IPR051327">
    <property type="entry name" value="MATE_MepA_subfamily"/>
</dbReference>
<organism evidence="11 12">
    <name type="scientific">Bacteroides faecichinchillae</name>
    <dbReference type="NCBI Taxonomy" id="871325"/>
    <lineage>
        <taxon>Bacteria</taxon>
        <taxon>Pseudomonadati</taxon>
        <taxon>Bacteroidota</taxon>
        <taxon>Bacteroidia</taxon>
        <taxon>Bacteroidales</taxon>
        <taxon>Bacteroidaceae</taxon>
        <taxon>Bacteroides</taxon>
    </lineage>
</organism>
<feature type="transmembrane region" description="Helical" evidence="10">
    <location>
        <begin position="31"/>
        <end position="55"/>
    </location>
</feature>
<dbReference type="PANTHER" id="PTHR43823">
    <property type="entry name" value="SPORULATION PROTEIN YKVU"/>
    <property type="match status" value="1"/>
</dbReference>
<protein>
    <recommendedName>
        <fullName evidence="3">Multidrug export protein MepA</fullName>
    </recommendedName>
</protein>
<keyword evidence="8 10" id="KW-0472">Membrane</keyword>
<accession>A0A1M4TP19</accession>
<dbReference type="Proteomes" id="UP000184436">
    <property type="component" value="Unassembled WGS sequence"/>
</dbReference>
<reference evidence="11 12" key="1">
    <citation type="submission" date="2016-11" db="EMBL/GenBank/DDBJ databases">
        <authorList>
            <person name="Jaros S."/>
            <person name="Januszkiewicz K."/>
            <person name="Wedrychowicz H."/>
        </authorList>
    </citation>
    <scope>NUCLEOTIDE SEQUENCE [LARGE SCALE GENOMIC DNA]</scope>
    <source>
        <strain evidence="11 12">DSM 26883</strain>
    </source>
</reference>
<keyword evidence="9" id="KW-0046">Antibiotic resistance</keyword>
<dbReference type="InterPro" id="IPR048279">
    <property type="entry name" value="MdtK-like"/>
</dbReference>
<dbReference type="GO" id="GO:0046677">
    <property type="term" value="P:response to antibiotic"/>
    <property type="evidence" value="ECO:0007669"/>
    <property type="project" value="UniProtKB-KW"/>
</dbReference>
<evidence type="ECO:0000256" key="7">
    <source>
        <dbReference type="ARBA" id="ARBA00022989"/>
    </source>
</evidence>
<keyword evidence="4" id="KW-0813">Transport</keyword>
<feature type="transmembrane region" description="Helical" evidence="10">
    <location>
        <begin position="254"/>
        <end position="276"/>
    </location>
</feature>
<dbReference type="CDD" id="cd13143">
    <property type="entry name" value="MATE_MepA_like"/>
    <property type="match status" value="1"/>
</dbReference>
<name>A0A1M4TP19_9BACE</name>
<feature type="transmembrane region" description="Helical" evidence="10">
    <location>
        <begin position="408"/>
        <end position="428"/>
    </location>
</feature>
<evidence type="ECO:0000256" key="6">
    <source>
        <dbReference type="ARBA" id="ARBA00022692"/>
    </source>
</evidence>